<organism evidence="1 2">
    <name type="scientific">Caerostris darwini</name>
    <dbReference type="NCBI Taxonomy" id="1538125"/>
    <lineage>
        <taxon>Eukaryota</taxon>
        <taxon>Metazoa</taxon>
        <taxon>Ecdysozoa</taxon>
        <taxon>Arthropoda</taxon>
        <taxon>Chelicerata</taxon>
        <taxon>Arachnida</taxon>
        <taxon>Araneae</taxon>
        <taxon>Araneomorphae</taxon>
        <taxon>Entelegynae</taxon>
        <taxon>Araneoidea</taxon>
        <taxon>Araneidae</taxon>
        <taxon>Caerostris</taxon>
    </lineage>
</organism>
<keyword evidence="2" id="KW-1185">Reference proteome</keyword>
<reference evidence="1 2" key="1">
    <citation type="submission" date="2021-06" db="EMBL/GenBank/DDBJ databases">
        <title>Caerostris darwini draft genome.</title>
        <authorList>
            <person name="Kono N."/>
            <person name="Arakawa K."/>
        </authorList>
    </citation>
    <scope>NUCLEOTIDE SEQUENCE [LARGE SCALE GENOMIC DNA]</scope>
</reference>
<dbReference type="Gene3D" id="3.80.10.10">
    <property type="entry name" value="Ribonuclease Inhibitor"/>
    <property type="match status" value="1"/>
</dbReference>
<evidence type="ECO:0000313" key="2">
    <source>
        <dbReference type="Proteomes" id="UP001054837"/>
    </source>
</evidence>
<gene>
    <name evidence="1" type="primary">AVEN_167223_1</name>
    <name evidence="1" type="ORF">CDAR_504051</name>
</gene>
<accession>A0AAV4ULX2</accession>
<dbReference type="EMBL" id="BPLQ01011526">
    <property type="protein sequence ID" value="GIY58711.1"/>
    <property type="molecule type" value="Genomic_DNA"/>
</dbReference>
<proteinExistence type="predicted"/>
<dbReference type="InterPro" id="IPR032675">
    <property type="entry name" value="LRR_dom_sf"/>
</dbReference>
<sequence length="294" mass="33755">MLQNHPKLVSLGNTDSSWAAHHIYTTCRMNIVPRFGLKECFWGFNSYANEFNPRKHIAYTQQYSEFVKSSVALFPLVEKLSIVVYHKNCLEHLKKLKHLRLLKIDFSLCCGSPTRTAIISLLREIGPQLMCLSIVGRSTMPVDVVMKYCSNVVHLDLRCSAIVQGGIETDSKNFRQLKRLIVREVDEESLKYLLRNSLNLRELLLFDALCLDDTLLHKILKMKSLSKIDTLGVNECRLSREGLRELIQRCVNLESVAFENLDADMMTVAEELKRDIRSIYSNIAKSLLVIEYSI</sequence>
<evidence type="ECO:0000313" key="1">
    <source>
        <dbReference type="EMBL" id="GIY58711.1"/>
    </source>
</evidence>
<dbReference type="SUPFAM" id="SSF52047">
    <property type="entry name" value="RNI-like"/>
    <property type="match status" value="1"/>
</dbReference>
<comment type="caution">
    <text evidence="1">The sequence shown here is derived from an EMBL/GenBank/DDBJ whole genome shotgun (WGS) entry which is preliminary data.</text>
</comment>
<dbReference type="AlphaFoldDB" id="A0AAV4ULX2"/>
<name>A0AAV4ULX2_9ARAC</name>
<protein>
    <submittedName>
        <fullName evidence="1">Uncharacterized protein</fullName>
    </submittedName>
</protein>
<dbReference type="Proteomes" id="UP001054837">
    <property type="component" value="Unassembled WGS sequence"/>
</dbReference>